<dbReference type="SMART" id="SM00248">
    <property type="entry name" value="ANK"/>
    <property type="match status" value="1"/>
</dbReference>
<dbReference type="Proteomes" id="UP000663873">
    <property type="component" value="Unassembled WGS sequence"/>
</dbReference>
<dbReference type="EMBL" id="CAJOBP010080935">
    <property type="protein sequence ID" value="CAF4914728.1"/>
    <property type="molecule type" value="Genomic_DNA"/>
</dbReference>
<dbReference type="Gene3D" id="1.25.40.20">
    <property type="entry name" value="Ankyrin repeat-containing domain"/>
    <property type="match status" value="1"/>
</dbReference>
<dbReference type="AlphaFoldDB" id="A0A821YL42"/>
<dbReference type="SUPFAM" id="SSF48403">
    <property type="entry name" value="Ankyrin repeat"/>
    <property type="match status" value="1"/>
</dbReference>
<keyword evidence="2 3" id="KW-0040">ANK repeat</keyword>
<evidence type="ECO:0000256" key="1">
    <source>
        <dbReference type="ARBA" id="ARBA00022737"/>
    </source>
</evidence>
<keyword evidence="6" id="KW-1185">Reference proteome</keyword>
<dbReference type="EMBL" id="CAJOBP010096099">
    <property type="protein sequence ID" value="CAF4962706.1"/>
    <property type="molecule type" value="Genomic_DNA"/>
</dbReference>
<gene>
    <name evidence="4" type="ORF">UJA718_LOCUS46139</name>
    <name evidence="5" type="ORF">UJA718_LOCUS48333</name>
</gene>
<protein>
    <recommendedName>
        <fullName evidence="7">Ankyrin repeat protein</fullName>
    </recommendedName>
</protein>
<evidence type="ECO:0000256" key="3">
    <source>
        <dbReference type="PROSITE-ProRule" id="PRU00023"/>
    </source>
</evidence>
<feature type="non-terminal residue" evidence="5">
    <location>
        <position position="1"/>
    </location>
</feature>
<dbReference type="PANTHER" id="PTHR24171">
    <property type="entry name" value="ANKYRIN REPEAT DOMAIN-CONTAINING PROTEIN 39-RELATED"/>
    <property type="match status" value="1"/>
</dbReference>
<proteinExistence type="predicted"/>
<dbReference type="PROSITE" id="PS50297">
    <property type="entry name" value="ANK_REP_REGION"/>
    <property type="match status" value="1"/>
</dbReference>
<name>A0A821YL42_9BILA</name>
<evidence type="ECO:0000313" key="5">
    <source>
        <dbReference type="EMBL" id="CAF4962706.1"/>
    </source>
</evidence>
<dbReference type="InterPro" id="IPR002110">
    <property type="entry name" value="Ankyrin_rpt"/>
</dbReference>
<dbReference type="InterPro" id="IPR036770">
    <property type="entry name" value="Ankyrin_rpt-contain_sf"/>
</dbReference>
<reference evidence="5" key="1">
    <citation type="submission" date="2021-02" db="EMBL/GenBank/DDBJ databases">
        <authorList>
            <person name="Nowell W R."/>
        </authorList>
    </citation>
    <scope>NUCLEOTIDE SEQUENCE</scope>
</reference>
<feature type="repeat" description="ANK" evidence="3">
    <location>
        <begin position="18"/>
        <end position="50"/>
    </location>
</feature>
<evidence type="ECO:0000313" key="6">
    <source>
        <dbReference type="Proteomes" id="UP000663873"/>
    </source>
</evidence>
<evidence type="ECO:0008006" key="7">
    <source>
        <dbReference type="Google" id="ProtNLM"/>
    </source>
</evidence>
<evidence type="ECO:0000256" key="2">
    <source>
        <dbReference type="ARBA" id="ARBA00023043"/>
    </source>
</evidence>
<organism evidence="5 6">
    <name type="scientific">Rotaria socialis</name>
    <dbReference type="NCBI Taxonomy" id="392032"/>
    <lineage>
        <taxon>Eukaryota</taxon>
        <taxon>Metazoa</taxon>
        <taxon>Spiralia</taxon>
        <taxon>Gnathifera</taxon>
        <taxon>Rotifera</taxon>
        <taxon>Eurotatoria</taxon>
        <taxon>Bdelloidea</taxon>
        <taxon>Philodinida</taxon>
        <taxon>Philodinidae</taxon>
        <taxon>Rotaria</taxon>
    </lineage>
</organism>
<accession>A0A821YL42</accession>
<keyword evidence="1" id="KW-0677">Repeat</keyword>
<evidence type="ECO:0000313" key="4">
    <source>
        <dbReference type="EMBL" id="CAF4914728.1"/>
    </source>
</evidence>
<dbReference type="Pfam" id="PF12796">
    <property type="entry name" value="Ank_2"/>
    <property type="match status" value="1"/>
</dbReference>
<sequence length="50" mass="5541">MVRFLLQHGADANIETNLMFTPLHSAAQQGHVMIVKLLLEQGALPNKTNK</sequence>
<comment type="caution">
    <text evidence="5">The sequence shown here is derived from an EMBL/GenBank/DDBJ whole genome shotgun (WGS) entry which is preliminary data.</text>
</comment>
<dbReference type="PROSITE" id="PS50088">
    <property type="entry name" value="ANK_REPEAT"/>
    <property type="match status" value="1"/>
</dbReference>